<sequence length="465" mass="51142">MTEIRNSTAVVIGAGVGGLLAARALSDRFDRVIVVERDTLPKAPSARRCVPQGWHAHALTVRGKEIMDELFPGFVEELIDHGAPTGDQLSDVRLILDGHRWARGRSGVRPVLVSRPFLEGHLRSRLEAVSNVEIIDRCSVHGISVDPVDRTVTGVLVYDEEDGARSRLIPADLLVDASGRSSKVHKFLELEGFPAPEEERMPIHLTYATRRYRREPSHLQGDIGLLVGATPSNPRGGYLLAQEGNSWIVTLAGYGDYAPPLDEDRFVDFAASLPAPELAELLRNAESLGPAVHYRIPSTVRRHFTGSQLPRGYLPFGDTICSFNPVYGQGMSVAAMEALVLRECCAGNNYTLTYRFLRGIEPILDEAWSMSADSDLRMPFVEGDRSVQTRLMNAYLGLLYRAGVNDPQVGAAFARVAHLLDRPESLMRPTMFARVMWGSARLGISTKSGDRDSVSGTFARQRVVS</sequence>
<dbReference type="PRINTS" id="PR00420">
    <property type="entry name" value="RNGMNOXGNASE"/>
</dbReference>
<dbReference type="KEGG" id="rpy:Y013_03605"/>
<proteinExistence type="predicted"/>
<dbReference type="HOGENOM" id="CLU_028028_2_0_11"/>
<reference evidence="2 3" key="1">
    <citation type="journal article" date="2014" name="Genome Announc.">
        <title>Complete Genome of Rhodococcus pyridinivorans SB3094, a Methyl-Ethyl-Ketone-Degrading Bacterium Used for Bioaugmentation.</title>
        <authorList>
            <person name="Dueholm M.S."/>
            <person name="Albertsen M."/>
            <person name="D'Imperio S."/>
            <person name="Tale V.P."/>
            <person name="Lewis D."/>
            <person name="Nielsen P.H."/>
            <person name="Nielsen J.L."/>
        </authorList>
    </citation>
    <scope>NUCLEOTIDE SEQUENCE [LARGE SCALE GENOMIC DNA]</scope>
    <source>
        <strain evidence="2 3">SB3094</strain>
    </source>
</reference>
<keyword evidence="2" id="KW-0560">Oxidoreductase</keyword>
<dbReference type="InterPro" id="IPR002938">
    <property type="entry name" value="FAD-bd"/>
</dbReference>
<dbReference type="Proteomes" id="UP000018781">
    <property type="component" value="Chromosome"/>
</dbReference>
<dbReference type="GO" id="GO:0004497">
    <property type="term" value="F:monooxygenase activity"/>
    <property type="evidence" value="ECO:0007669"/>
    <property type="project" value="UniProtKB-KW"/>
</dbReference>
<evidence type="ECO:0000313" key="2">
    <source>
        <dbReference type="EMBL" id="AHD19834.1"/>
    </source>
</evidence>
<protein>
    <submittedName>
        <fullName evidence="2">FAD-binding monooxygenase</fullName>
    </submittedName>
</protein>
<dbReference type="RefSeq" id="WP_024100966.1">
    <property type="nucleotide sequence ID" value="NC_023150.1"/>
</dbReference>
<dbReference type="Gene3D" id="3.50.50.60">
    <property type="entry name" value="FAD/NAD(P)-binding domain"/>
    <property type="match status" value="1"/>
</dbReference>
<evidence type="ECO:0000313" key="3">
    <source>
        <dbReference type="Proteomes" id="UP000018781"/>
    </source>
</evidence>
<name>V9XCT9_9NOCA</name>
<dbReference type="InterPro" id="IPR036188">
    <property type="entry name" value="FAD/NAD-bd_sf"/>
</dbReference>
<accession>V9XCT9</accession>
<dbReference type="AlphaFoldDB" id="V9XCT9"/>
<dbReference type="SUPFAM" id="SSF51905">
    <property type="entry name" value="FAD/NAD(P)-binding domain"/>
    <property type="match status" value="1"/>
</dbReference>
<dbReference type="EMBL" id="CP006996">
    <property type="protein sequence ID" value="AHD19834.1"/>
    <property type="molecule type" value="Genomic_DNA"/>
</dbReference>
<dbReference type="PANTHER" id="PTHR43422:SF3">
    <property type="entry name" value="THIAMINE THIAZOLE SYNTHASE"/>
    <property type="match status" value="1"/>
</dbReference>
<dbReference type="Pfam" id="PF01494">
    <property type="entry name" value="FAD_binding_3"/>
    <property type="match status" value="1"/>
</dbReference>
<dbReference type="GeneID" id="29940222"/>
<evidence type="ECO:0000259" key="1">
    <source>
        <dbReference type="Pfam" id="PF01494"/>
    </source>
</evidence>
<gene>
    <name evidence="2" type="ORF">Y013_03605</name>
</gene>
<dbReference type="PATRIC" id="fig|1435356.3.peg.722"/>
<dbReference type="PANTHER" id="PTHR43422">
    <property type="entry name" value="THIAMINE THIAZOLE SYNTHASE"/>
    <property type="match status" value="1"/>
</dbReference>
<keyword evidence="2" id="KW-0503">Monooxygenase</keyword>
<dbReference type="GO" id="GO:0071949">
    <property type="term" value="F:FAD binding"/>
    <property type="evidence" value="ECO:0007669"/>
    <property type="project" value="InterPro"/>
</dbReference>
<feature type="domain" description="FAD-binding" evidence="1">
    <location>
        <begin position="8"/>
        <end position="198"/>
    </location>
</feature>
<organism evidence="2 3">
    <name type="scientific">Rhodococcus pyridinivorans SB3094</name>
    <dbReference type="NCBI Taxonomy" id="1435356"/>
    <lineage>
        <taxon>Bacteria</taxon>
        <taxon>Bacillati</taxon>
        <taxon>Actinomycetota</taxon>
        <taxon>Actinomycetes</taxon>
        <taxon>Mycobacteriales</taxon>
        <taxon>Nocardiaceae</taxon>
        <taxon>Rhodococcus</taxon>
    </lineage>
</organism>
<dbReference type="eggNOG" id="COG0654">
    <property type="taxonomic scope" value="Bacteria"/>
</dbReference>